<dbReference type="PANTHER" id="PTHR11472">
    <property type="entry name" value="DNA REPAIR DEAD HELICASE RAD3/XP-D SUBFAMILY MEMBER"/>
    <property type="match status" value="1"/>
</dbReference>
<keyword evidence="7" id="KW-0411">Iron-sulfur</keyword>
<keyword evidence="8" id="KW-0238">DNA-binding</keyword>
<evidence type="ECO:0000313" key="12">
    <source>
        <dbReference type="Proteomes" id="UP001158576"/>
    </source>
</evidence>
<dbReference type="Proteomes" id="UP001158576">
    <property type="component" value="Chromosome 2"/>
</dbReference>
<evidence type="ECO:0000256" key="6">
    <source>
        <dbReference type="ARBA" id="ARBA00023004"/>
    </source>
</evidence>
<dbReference type="InterPro" id="IPR014013">
    <property type="entry name" value="Helic_SF1/SF2_ATP-bd_DinG/Rad3"/>
</dbReference>
<dbReference type="InterPro" id="IPR045028">
    <property type="entry name" value="DinG/Rad3-like"/>
</dbReference>
<evidence type="ECO:0000256" key="3">
    <source>
        <dbReference type="ARBA" id="ARBA00022801"/>
    </source>
</evidence>
<feature type="domain" description="Helicase ATP-binding" evidence="10">
    <location>
        <begin position="1"/>
        <end position="108"/>
    </location>
</feature>
<accession>A0ABN7SYT1</accession>
<dbReference type="Gene3D" id="3.40.50.300">
    <property type="entry name" value="P-loop containing nucleotide triphosphate hydrolases"/>
    <property type="match status" value="2"/>
</dbReference>
<dbReference type="InterPro" id="IPR027417">
    <property type="entry name" value="P-loop_NTPase"/>
</dbReference>
<evidence type="ECO:0000256" key="8">
    <source>
        <dbReference type="ARBA" id="ARBA00023125"/>
    </source>
</evidence>
<keyword evidence="6" id="KW-0408">Iron</keyword>
<keyword evidence="4" id="KW-0347">Helicase</keyword>
<keyword evidence="1" id="KW-0479">Metal-binding</keyword>
<evidence type="ECO:0000313" key="11">
    <source>
        <dbReference type="EMBL" id="CAG5110480.1"/>
    </source>
</evidence>
<dbReference type="Pfam" id="PF13307">
    <property type="entry name" value="Helicase_C_2"/>
    <property type="match status" value="1"/>
</dbReference>
<evidence type="ECO:0000259" key="10">
    <source>
        <dbReference type="PROSITE" id="PS51193"/>
    </source>
</evidence>
<dbReference type="InterPro" id="IPR010614">
    <property type="entry name" value="RAD3-like_helicase_DEAD"/>
</dbReference>
<evidence type="ECO:0000256" key="2">
    <source>
        <dbReference type="ARBA" id="ARBA00022741"/>
    </source>
</evidence>
<keyword evidence="12" id="KW-1185">Reference proteome</keyword>
<dbReference type="InterPro" id="IPR006555">
    <property type="entry name" value="ATP-dep_Helicase_C"/>
</dbReference>
<evidence type="ECO:0000256" key="1">
    <source>
        <dbReference type="ARBA" id="ARBA00022723"/>
    </source>
</evidence>
<dbReference type="EMBL" id="OU015567">
    <property type="protein sequence ID" value="CAG5110480.1"/>
    <property type="molecule type" value="Genomic_DNA"/>
</dbReference>
<dbReference type="SMART" id="SM00491">
    <property type="entry name" value="HELICc2"/>
    <property type="match status" value="1"/>
</dbReference>
<reference evidence="11 12" key="1">
    <citation type="submission" date="2021-04" db="EMBL/GenBank/DDBJ databases">
        <authorList>
            <person name="Bliznina A."/>
        </authorList>
    </citation>
    <scope>NUCLEOTIDE SEQUENCE [LARGE SCALE GENOMIC DNA]</scope>
</reference>
<sequence>METDKANSAEGKKVCGYYLSRGKARSADVLLMPYNYILEKKIRTNSKIETAQKIIIIDEAHNVEAVCEESSSHNLTRRIISMARDELGEAKIKFDKEKESIDIITTPRKIETIINGMKKLELVYAQKYNEYGKQEGKNFDISELINDAERNGLMRNTNEIWKNLTKNVSAYFASSQRKTHLSGKNFELFAYMMEELISIRNEKRHHDYRARLCKDNNDRFGYNLNIWCFNAKYAIKDLSEEGAIYNLILTSGTLAPMQTYVDVLGLDESGKKTIQFQNQHIIKSEQLLAVTITGYEKTEFRNIYKNRNNDDMFLKYAKIISKIKEVAPGGCLIFHPTYKLMRKSLNIWGINDYSATFKNMFKVPVFVEPENKEETIRVIENYERELEHDEKQGAILNGVCRGKLSEGIDFKDSRARVVIVTGIPYPPVEEPRIKEKMDYLDKRIKTKSGELSGREWYKQGKSLKL</sequence>
<evidence type="ECO:0000256" key="7">
    <source>
        <dbReference type="ARBA" id="ARBA00023014"/>
    </source>
</evidence>
<gene>
    <name evidence="11" type="ORF">OKIOD_LOCUS13644</name>
</gene>
<organism evidence="11 12">
    <name type="scientific">Oikopleura dioica</name>
    <name type="common">Tunicate</name>
    <dbReference type="NCBI Taxonomy" id="34765"/>
    <lineage>
        <taxon>Eukaryota</taxon>
        <taxon>Metazoa</taxon>
        <taxon>Chordata</taxon>
        <taxon>Tunicata</taxon>
        <taxon>Appendicularia</taxon>
        <taxon>Copelata</taxon>
        <taxon>Oikopleuridae</taxon>
        <taxon>Oikopleura</taxon>
    </lineage>
</organism>
<evidence type="ECO:0000256" key="4">
    <source>
        <dbReference type="ARBA" id="ARBA00022806"/>
    </source>
</evidence>
<keyword evidence="3" id="KW-0378">Hydrolase</keyword>
<protein>
    <submittedName>
        <fullName evidence="11">Oidioi.mRNA.OKI2018_I69.chr2.g4879.t1.cds</fullName>
    </submittedName>
</protein>
<dbReference type="PROSITE" id="PS51193">
    <property type="entry name" value="HELICASE_ATP_BIND_2"/>
    <property type="match status" value="1"/>
</dbReference>
<evidence type="ECO:0000256" key="5">
    <source>
        <dbReference type="ARBA" id="ARBA00022840"/>
    </source>
</evidence>
<evidence type="ECO:0000256" key="9">
    <source>
        <dbReference type="ARBA" id="ARBA00023235"/>
    </source>
</evidence>
<keyword evidence="9" id="KW-0413">Isomerase</keyword>
<dbReference type="SUPFAM" id="SSF52540">
    <property type="entry name" value="P-loop containing nucleoside triphosphate hydrolases"/>
    <property type="match status" value="1"/>
</dbReference>
<proteinExistence type="predicted"/>
<keyword evidence="2" id="KW-0547">Nucleotide-binding</keyword>
<dbReference type="PANTHER" id="PTHR11472:SF34">
    <property type="entry name" value="REGULATOR OF TELOMERE ELONGATION HELICASE 1"/>
    <property type="match status" value="1"/>
</dbReference>
<keyword evidence="5" id="KW-0067">ATP-binding</keyword>
<dbReference type="Pfam" id="PF06733">
    <property type="entry name" value="DEAD_2"/>
    <property type="match status" value="1"/>
</dbReference>
<name>A0ABN7SYT1_OIKDI</name>